<keyword evidence="1" id="KW-1133">Transmembrane helix</keyword>
<protein>
    <recommendedName>
        <fullName evidence="4">Cytochrome C and Quinol oxidase polypeptide I</fullName>
    </recommendedName>
</protein>
<dbReference type="eggNOG" id="ENOG5031K3A">
    <property type="taxonomic scope" value="Bacteria"/>
</dbReference>
<organism evidence="2 3">
    <name type="scientific">Thermus oshimai JL-2</name>
    <dbReference type="NCBI Taxonomy" id="751945"/>
    <lineage>
        <taxon>Bacteria</taxon>
        <taxon>Thermotogati</taxon>
        <taxon>Deinococcota</taxon>
        <taxon>Deinococci</taxon>
        <taxon>Thermales</taxon>
        <taxon>Thermaceae</taxon>
        <taxon>Thermus</taxon>
    </lineage>
</organism>
<dbReference type="STRING" id="751945.Theos_1031"/>
<dbReference type="AlphaFoldDB" id="K7QUQ1"/>
<dbReference type="HOGENOM" id="CLU_149392_0_0_0"/>
<sequence>MGRWHALFIRAALLYLLYTALLGTLFYLFPALVGPFRLGHVHAGLVGFFLQMVMGVAYWMMPRPGGLKQEGLEALTFFLLNAGLLLRLLLEPLSAYGLLPRAPLALSGVLQLLAVFVFAYAMHRRVVTADMLRKLREERERRKG</sequence>
<reference evidence="2 3" key="1">
    <citation type="journal article" date="2013" name="Genome Announc.">
        <title>Whole Genome Sequencing of Thermus oshimai JL-2 and Thermus thermophilus JL-18, Incomplete Denitrifiers from the United States Great Basin.</title>
        <authorList>
            <person name="Murugapiran S.K."/>
            <person name="Huntemann M."/>
            <person name="Wei C.L."/>
            <person name="Han J."/>
            <person name="Detter J.C."/>
            <person name="Han C.S."/>
            <person name="Erkkila T.H."/>
            <person name="Teshima H."/>
            <person name="Chen A."/>
            <person name="Kyrpides N."/>
            <person name="Mavrommatis K."/>
            <person name="Markowitz V."/>
            <person name="Szeto E."/>
            <person name="Ivanova N."/>
            <person name="Pagani I."/>
            <person name="Lam J."/>
            <person name="McDonald A.I."/>
            <person name="Dodsworth J.A."/>
            <person name="Pati A."/>
            <person name="Goodwin L."/>
            <person name="Peters L."/>
            <person name="Pitluck S."/>
            <person name="Woyke T."/>
            <person name="Hedlund B.P."/>
        </authorList>
    </citation>
    <scope>NUCLEOTIDE SEQUENCE</scope>
    <source>
        <strain evidence="2 3">JL-2</strain>
    </source>
</reference>
<feature type="transmembrane region" description="Helical" evidence="1">
    <location>
        <begin position="41"/>
        <end position="60"/>
    </location>
</feature>
<proteinExistence type="predicted"/>
<name>K7QUQ1_THEOS</name>
<dbReference type="RefSeq" id="WP_016329272.1">
    <property type="nucleotide sequence ID" value="NC_019386.1"/>
</dbReference>
<evidence type="ECO:0008006" key="4">
    <source>
        <dbReference type="Google" id="ProtNLM"/>
    </source>
</evidence>
<evidence type="ECO:0000256" key="1">
    <source>
        <dbReference type="SAM" id="Phobius"/>
    </source>
</evidence>
<dbReference type="EMBL" id="CP003249">
    <property type="protein sequence ID" value="AFV76081.1"/>
    <property type="molecule type" value="Genomic_DNA"/>
</dbReference>
<keyword evidence="1" id="KW-0472">Membrane</keyword>
<keyword evidence="1" id="KW-0812">Transmembrane</keyword>
<accession>K7QUQ1</accession>
<feature type="transmembrane region" description="Helical" evidence="1">
    <location>
        <begin position="102"/>
        <end position="123"/>
    </location>
</feature>
<keyword evidence="3" id="KW-1185">Reference proteome</keyword>
<gene>
    <name evidence="2" type="ORF">Theos_1031</name>
</gene>
<feature type="transmembrane region" description="Helical" evidence="1">
    <location>
        <begin position="7"/>
        <end position="29"/>
    </location>
</feature>
<feature type="transmembrane region" description="Helical" evidence="1">
    <location>
        <begin position="72"/>
        <end position="90"/>
    </location>
</feature>
<evidence type="ECO:0000313" key="2">
    <source>
        <dbReference type="EMBL" id="AFV76081.1"/>
    </source>
</evidence>
<evidence type="ECO:0000313" key="3">
    <source>
        <dbReference type="Proteomes" id="UP000000211"/>
    </source>
</evidence>
<dbReference type="OrthoDB" id="9808832at2"/>
<dbReference type="KEGG" id="tos:Theos_1031"/>
<dbReference type="Proteomes" id="UP000000211">
    <property type="component" value="Chromosome"/>
</dbReference>
<dbReference type="PATRIC" id="fig|751945.3.peg.1026"/>